<proteinExistence type="predicted"/>
<dbReference type="AlphaFoldDB" id="A0A0F8BSS3"/>
<keyword evidence="3" id="KW-0645">Protease</keyword>
<dbReference type="Proteomes" id="UP000034841">
    <property type="component" value="Unassembled WGS sequence"/>
</dbReference>
<dbReference type="PANTHER" id="PTHR13367">
    <property type="entry name" value="UBIQUITIN THIOESTERASE"/>
    <property type="match status" value="1"/>
</dbReference>
<keyword evidence="6" id="KW-0788">Thiol protease</keyword>
<evidence type="ECO:0000256" key="6">
    <source>
        <dbReference type="ARBA" id="ARBA00022807"/>
    </source>
</evidence>
<gene>
    <name evidence="7" type="ORF">CFO_g2048</name>
</gene>
<dbReference type="GO" id="GO:0004843">
    <property type="term" value="F:cysteine-type deubiquitinase activity"/>
    <property type="evidence" value="ECO:0007669"/>
    <property type="project" value="UniProtKB-EC"/>
</dbReference>
<comment type="caution">
    <text evidence="7">The sequence shown here is derived from an EMBL/GenBank/DDBJ whole genome shotgun (WGS) entry which is preliminary data.</text>
</comment>
<organism evidence="7 8">
    <name type="scientific">Ceratocystis fimbriata f. sp. platani</name>
    <dbReference type="NCBI Taxonomy" id="88771"/>
    <lineage>
        <taxon>Eukaryota</taxon>
        <taxon>Fungi</taxon>
        <taxon>Dikarya</taxon>
        <taxon>Ascomycota</taxon>
        <taxon>Pezizomycotina</taxon>
        <taxon>Sordariomycetes</taxon>
        <taxon>Hypocreomycetidae</taxon>
        <taxon>Microascales</taxon>
        <taxon>Ceratocystidaceae</taxon>
        <taxon>Ceratocystis</taxon>
    </lineage>
</organism>
<keyword evidence="8" id="KW-1185">Reference proteome</keyword>
<dbReference type="OrthoDB" id="3182339at2759"/>
<reference evidence="7 8" key="1">
    <citation type="submission" date="2015-04" db="EMBL/GenBank/DDBJ databases">
        <title>Genome sequence of Ceratocystis platani, a major pathogen of plane trees.</title>
        <authorList>
            <person name="Belbahri L."/>
        </authorList>
    </citation>
    <scope>NUCLEOTIDE SEQUENCE [LARGE SCALE GENOMIC DNA]</scope>
    <source>
        <strain evidence="7 8">CFO</strain>
    </source>
</reference>
<sequence length="224" mass="25101">MVLTSLSYYYGGLSDDEVFQCFDVLKLGSEPEIGYALWTDKLCIQVVFPHLKYSKSIIDFFLSNVVFPREMREFPERISASGWDLSEVKINPTTGFSGTNDSRDLLPLDITQHDRESLKGTNALVLGYLLRPETSVHVMPRKEPQSTDSDAVILLKAVTQMTPPVRVILDVGAQTLELGNEEVAREWLSMVTEDAQTQAAVFVNAKDELSVVNREELLSLWALA</sequence>
<comment type="catalytic activity">
    <reaction evidence="1">
        <text>Thiol-dependent hydrolysis of ester, thioester, amide, peptide and isopeptide bonds formed by the C-terminal Gly of ubiquitin (a 76-residue protein attached to proteins as an intracellular targeting signal).</text>
        <dbReference type="EC" id="3.4.19.12"/>
    </reaction>
</comment>
<evidence type="ECO:0000313" key="8">
    <source>
        <dbReference type="Proteomes" id="UP000034841"/>
    </source>
</evidence>
<protein>
    <recommendedName>
        <fullName evidence="2">ubiquitinyl hydrolase 1</fullName>
        <ecNumber evidence="2">3.4.19.12</ecNumber>
    </recommendedName>
</protein>
<dbReference type="EC" id="3.4.19.12" evidence="2"/>
<evidence type="ECO:0000256" key="2">
    <source>
        <dbReference type="ARBA" id="ARBA00012759"/>
    </source>
</evidence>
<dbReference type="GO" id="GO:0006508">
    <property type="term" value="P:proteolysis"/>
    <property type="evidence" value="ECO:0007669"/>
    <property type="project" value="UniProtKB-KW"/>
</dbReference>
<dbReference type="InterPro" id="IPR051346">
    <property type="entry name" value="OTU_Deubiquitinase"/>
</dbReference>
<keyword evidence="5" id="KW-0378">Hydrolase</keyword>
<accession>A0A0F8BSS3</accession>
<evidence type="ECO:0000256" key="3">
    <source>
        <dbReference type="ARBA" id="ARBA00022670"/>
    </source>
</evidence>
<dbReference type="PANTHER" id="PTHR13367:SF34">
    <property type="match status" value="1"/>
</dbReference>
<dbReference type="EMBL" id="LBBL01000086">
    <property type="protein sequence ID" value="KKF95613.1"/>
    <property type="molecule type" value="Genomic_DNA"/>
</dbReference>
<evidence type="ECO:0000256" key="4">
    <source>
        <dbReference type="ARBA" id="ARBA00022786"/>
    </source>
</evidence>
<keyword evidence="4" id="KW-0833">Ubl conjugation pathway</keyword>
<name>A0A0F8BSS3_CERFI</name>
<evidence type="ECO:0000256" key="1">
    <source>
        <dbReference type="ARBA" id="ARBA00000707"/>
    </source>
</evidence>
<evidence type="ECO:0000313" key="7">
    <source>
        <dbReference type="EMBL" id="KKF95613.1"/>
    </source>
</evidence>
<evidence type="ECO:0000256" key="5">
    <source>
        <dbReference type="ARBA" id="ARBA00022801"/>
    </source>
</evidence>